<dbReference type="EMBL" id="KZ308312">
    <property type="protein sequence ID" value="KAG8227152.1"/>
    <property type="molecule type" value="Genomic_DNA"/>
</dbReference>
<accession>A0A8K0NZ71</accession>
<sequence>MAKFQKGESKQLDASFKTENKRVLRVDNTVLVVEDSYAKLLKEKSEFQAKGSGWTFSEIVCLELRINKYTPLRGSTYIELPSKIRNTKSVVNVKNNDMYCFTYAVWAKNIDKNPQRVSKYDTRSFHNGYQWDCIEYLVDLKDIIKFEQANNITINVFGLDEKKNNVYPIRIVDHEMEDHCDLLYLTNDETSHYCRIKNFERLVHLQITKNNNGIYICKRCFVYYHDEEKLESHKPNCYNNIPAKIALPTEEDKILKFNKIGHTFRVPYAIYADFESILLNIEGWDPNPADSYSNKFQKHEAYSFCYVMVTSEGFEKPVLYRSPNAAKIFISKMKGEAEKIAVRYRNIVPMNPFTTAQEESFRMEVNCHICSKPLGDDRVMDHCHLTGKFRGLRT</sequence>
<gene>
    <name evidence="1" type="ORF">J437_LFUL001696</name>
</gene>
<organism evidence="1 2">
    <name type="scientific">Ladona fulva</name>
    <name type="common">Scarce chaser dragonfly</name>
    <name type="synonym">Libellula fulva</name>
    <dbReference type="NCBI Taxonomy" id="123851"/>
    <lineage>
        <taxon>Eukaryota</taxon>
        <taxon>Metazoa</taxon>
        <taxon>Ecdysozoa</taxon>
        <taxon>Arthropoda</taxon>
        <taxon>Hexapoda</taxon>
        <taxon>Insecta</taxon>
        <taxon>Pterygota</taxon>
        <taxon>Palaeoptera</taxon>
        <taxon>Odonata</taxon>
        <taxon>Epiprocta</taxon>
        <taxon>Anisoptera</taxon>
        <taxon>Libelluloidea</taxon>
        <taxon>Libellulidae</taxon>
        <taxon>Ladona</taxon>
    </lineage>
</organism>
<dbReference type="OrthoDB" id="6773055at2759"/>
<name>A0A8K0NZ71_LADFU</name>
<dbReference type="Proteomes" id="UP000792457">
    <property type="component" value="Unassembled WGS sequence"/>
</dbReference>
<protein>
    <submittedName>
        <fullName evidence="1">Uncharacterized protein</fullName>
    </submittedName>
</protein>
<reference evidence="1" key="2">
    <citation type="submission" date="2017-10" db="EMBL/GenBank/DDBJ databases">
        <title>Ladona fulva Genome sequencing and assembly.</title>
        <authorList>
            <person name="Murali S."/>
            <person name="Richards S."/>
            <person name="Bandaranaike D."/>
            <person name="Bellair M."/>
            <person name="Blankenburg K."/>
            <person name="Chao H."/>
            <person name="Dinh H."/>
            <person name="Doddapaneni H."/>
            <person name="Dugan-Rocha S."/>
            <person name="Elkadiri S."/>
            <person name="Gnanaolivu R."/>
            <person name="Hernandez B."/>
            <person name="Skinner E."/>
            <person name="Javaid M."/>
            <person name="Lee S."/>
            <person name="Li M."/>
            <person name="Ming W."/>
            <person name="Munidasa M."/>
            <person name="Muniz J."/>
            <person name="Nguyen L."/>
            <person name="Hughes D."/>
            <person name="Osuji N."/>
            <person name="Pu L.-L."/>
            <person name="Puazo M."/>
            <person name="Qu C."/>
            <person name="Quiroz J."/>
            <person name="Raj R."/>
            <person name="Weissenberger G."/>
            <person name="Xin Y."/>
            <person name="Zou X."/>
            <person name="Han Y."/>
            <person name="Worley K."/>
            <person name="Muzny D."/>
            <person name="Gibbs R."/>
        </authorList>
    </citation>
    <scope>NUCLEOTIDE SEQUENCE</scope>
    <source>
        <strain evidence="1">Sampled in the wild</strain>
    </source>
</reference>
<dbReference type="PANTHER" id="PTHR31511:SF12">
    <property type="entry name" value="RHO TERMINATION FACTOR N-TERMINAL DOMAIN-CONTAINING PROTEIN"/>
    <property type="match status" value="1"/>
</dbReference>
<dbReference type="AlphaFoldDB" id="A0A8K0NZ71"/>
<evidence type="ECO:0000313" key="1">
    <source>
        <dbReference type="EMBL" id="KAG8227152.1"/>
    </source>
</evidence>
<proteinExistence type="predicted"/>
<comment type="caution">
    <text evidence="1">The sequence shown here is derived from an EMBL/GenBank/DDBJ whole genome shotgun (WGS) entry which is preliminary data.</text>
</comment>
<reference evidence="1" key="1">
    <citation type="submission" date="2013-04" db="EMBL/GenBank/DDBJ databases">
        <authorList>
            <person name="Qu J."/>
            <person name="Murali S.C."/>
            <person name="Bandaranaike D."/>
            <person name="Bellair M."/>
            <person name="Blankenburg K."/>
            <person name="Chao H."/>
            <person name="Dinh H."/>
            <person name="Doddapaneni H."/>
            <person name="Downs B."/>
            <person name="Dugan-Rocha S."/>
            <person name="Elkadiri S."/>
            <person name="Gnanaolivu R.D."/>
            <person name="Hernandez B."/>
            <person name="Javaid M."/>
            <person name="Jayaseelan J.C."/>
            <person name="Lee S."/>
            <person name="Li M."/>
            <person name="Ming W."/>
            <person name="Munidasa M."/>
            <person name="Muniz J."/>
            <person name="Nguyen L."/>
            <person name="Ongeri F."/>
            <person name="Osuji N."/>
            <person name="Pu L.-L."/>
            <person name="Puazo M."/>
            <person name="Qu C."/>
            <person name="Quiroz J."/>
            <person name="Raj R."/>
            <person name="Weissenberger G."/>
            <person name="Xin Y."/>
            <person name="Zou X."/>
            <person name="Han Y."/>
            <person name="Richards S."/>
            <person name="Worley K."/>
            <person name="Muzny D."/>
            <person name="Gibbs R."/>
        </authorList>
    </citation>
    <scope>NUCLEOTIDE SEQUENCE</scope>
    <source>
        <strain evidence="1">Sampled in the wild</strain>
    </source>
</reference>
<dbReference type="PANTHER" id="PTHR31511">
    <property type="entry name" value="PROTEIN CBG23764"/>
    <property type="match status" value="1"/>
</dbReference>
<evidence type="ECO:0000313" key="2">
    <source>
        <dbReference type="Proteomes" id="UP000792457"/>
    </source>
</evidence>
<keyword evidence="2" id="KW-1185">Reference proteome</keyword>